<evidence type="ECO:0000313" key="4">
    <source>
        <dbReference type="EMBL" id="MBX4221984.1"/>
    </source>
</evidence>
<evidence type="ECO:0000256" key="1">
    <source>
        <dbReference type="PIRSR" id="PIRSR017388-1"/>
    </source>
</evidence>
<evidence type="ECO:0000313" key="7">
    <source>
        <dbReference type="Proteomes" id="UP000194885"/>
    </source>
</evidence>
<dbReference type="Proteomes" id="UP001139644">
    <property type="component" value="Unassembled WGS sequence"/>
</dbReference>
<dbReference type="EMBL" id="JAIFOC010000028">
    <property type="protein sequence ID" value="MBX4221984.1"/>
    <property type="molecule type" value="Genomic_DNA"/>
</dbReference>
<dbReference type="PANTHER" id="PTHR11614">
    <property type="entry name" value="PHOSPHOLIPASE-RELATED"/>
    <property type="match status" value="1"/>
</dbReference>
<dbReference type="AlphaFoldDB" id="A0A133N364"/>
<protein>
    <submittedName>
        <fullName evidence="4">Alpha/beta fold hydrolase</fullName>
    </submittedName>
    <submittedName>
        <fullName evidence="6">Carboxylesterase</fullName>
    </submittedName>
</protein>
<keyword evidence="4" id="KW-0378">Hydrolase</keyword>
<dbReference type="InterPro" id="IPR012354">
    <property type="entry name" value="Esterase_lipase"/>
</dbReference>
<dbReference type="Proteomes" id="UP001260956">
    <property type="component" value="Unassembled WGS sequence"/>
</dbReference>
<dbReference type="InterPro" id="IPR022742">
    <property type="entry name" value="Hydrolase_4"/>
</dbReference>
<reference evidence="6 7" key="1">
    <citation type="submission" date="2017-05" db="EMBL/GenBank/DDBJ databases">
        <title>The Genome Sequence of Enterococcus faecium 7H8_DIV0219.</title>
        <authorList>
            <consortium name="The Broad Institute Genomics Platform"/>
            <consortium name="The Broad Institute Genomic Center for Infectious Diseases"/>
            <person name="Earl A."/>
            <person name="Manson A."/>
            <person name="Schwartman J."/>
            <person name="Gilmore M."/>
            <person name="Abouelleil A."/>
            <person name="Cao P."/>
            <person name="Chapman S."/>
            <person name="Cusick C."/>
            <person name="Shea T."/>
            <person name="Young S."/>
            <person name="Neafsey D."/>
            <person name="Nusbaum C."/>
            <person name="Birren B."/>
        </authorList>
    </citation>
    <scope>NUCLEOTIDE SEQUENCE [LARGE SCALE GENOMIC DNA]</scope>
    <source>
        <strain evidence="6 7">7H8_DIV0219</strain>
    </source>
</reference>
<evidence type="ECO:0000313" key="5">
    <source>
        <dbReference type="EMBL" id="MDT2370942.1"/>
    </source>
</evidence>
<dbReference type="InterPro" id="IPR029058">
    <property type="entry name" value="AB_hydrolase_fold"/>
</dbReference>
<dbReference type="Pfam" id="PF12146">
    <property type="entry name" value="Hydrolase_4"/>
    <property type="match status" value="1"/>
</dbReference>
<gene>
    <name evidence="6" type="ORF">A5810_002202</name>
    <name evidence="4" type="ORF">KYX88_03865</name>
    <name evidence="5" type="ORF">P6Z85_12475</name>
</gene>
<dbReference type="Proteomes" id="UP000194885">
    <property type="component" value="Unassembled WGS sequence"/>
</dbReference>
<accession>A0A133N364</accession>
<name>A0A133N364_ENTFC</name>
<reference evidence="4" key="2">
    <citation type="journal article" date="2022" name="J. Anim. Sci.">
        <title>Whole genome sequence analyses-based assessment of virulence potential and antimicrobial susceptibilities and resistance of Enterococcus faecium strains isolated from commercial swine and cattle probiotic products.</title>
        <authorList>
            <person name="Shridhar P.B."/>
            <person name="Amachawadi R.G."/>
            <person name="Tokach M."/>
            <person name="Patel I."/>
            <person name="Gangiredla J."/>
            <person name="Mammel M."/>
            <person name="Nagaraja T.G."/>
        </authorList>
    </citation>
    <scope>NUCLEOTIDE SEQUENCE</scope>
    <source>
        <strain evidence="4">EF215</strain>
    </source>
</reference>
<proteinExistence type="predicted"/>
<feature type="domain" description="Serine aminopeptidase S33" evidence="3">
    <location>
        <begin position="17"/>
        <end position="145"/>
    </location>
</feature>
<reference evidence="5" key="3">
    <citation type="submission" date="2023-03" db="EMBL/GenBank/DDBJ databases">
        <authorList>
            <person name="Shen W."/>
            <person name="Cai J."/>
        </authorList>
    </citation>
    <scope>NUCLEOTIDE SEQUENCE</scope>
    <source>
        <strain evidence="5">B1010-2</strain>
    </source>
</reference>
<organism evidence="6 7">
    <name type="scientific">Enterococcus faecium</name>
    <name type="common">Streptococcus faecium</name>
    <dbReference type="NCBI Taxonomy" id="1352"/>
    <lineage>
        <taxon>Bacteria</taxon>
        <taxon>Bacillati</taxon>
        <taxon>Bacillota</taxon>
        <taxon>Bacilli</taxon>
        <taxon>Lactobacillales</taxon>
        <taxon>Enterococcaceae</taxon>
        <taxon>Enterococcus</taxon>
    </lineage>
</organism>
<dbReference type="Gene3D" id="3.40.50.1820">
    <property type="entry name" value="alpha/beta hydrolase"/>
    <property type="match status" value="1"/>
</dbReference>
<sequence length="251" mass="28483">MKRVKQLPKPLYAKHGKRAVLLLHAYSGSPNDVRMLARFLEKADYTVYAPLFKGHGTMEPYDILQEKAESWWADTKKAIHFLQSEQFSDIAVLGLSMGGIFAVRALEEESVIGGGFFCSPLSPVETNVPENFEKYVRQVLKIAGKSEKEINEKAVSYRSLAEHQLMDIQDQAAIAESRLSDIQQPIFLAQAGKDEMIDPNGVFETARKLSRQRVTLQWYPESGHVITVGTARRELEKDVLEFLEKLPWNEE</sequence>
<evidence type="ECO:0000313" key="6">
    <source>
        <dbReference type="EMBL" id="OTN93338.1"/>
    </source>
</evidence>
<dbReference type="PIRSF" id="PIRSF017388">
    <property type="entry name" value="Esterase_lipase"/>
    <property type="match status" value="1"/>
</dbReference>
<dbReference type="GeneID" id="66496980"/>
<dbReference type="SUPFAM" id="SSF53474">
    <property type="entry name" value="alpha/beta-Hydrolases"/>
    <property type="match status" value="1"/>
</dbReference>
<comment type="caution">
    <text evidence="6">The sequence shown here is derived from an EMBL/GenBank/DDBJ whole genome shotgun (WGS) entry which is preliminary data.</text>
</comment>
<dbReference type="RefSeq" id="WP_002300470.1">
    <property type="nucleotide sequence ID" value="NZ_AP026655.1"/>
</dbReference>
<dbReference type="EMBL" id="JARPTX010000059">
    <property type="protein sequence ID" value="MDT2370942.1"/>
    <property type="molecule type" value="Genomic_DNA"/>
</dbReference>
<dbReference type="EMBL" id="NGKW01000004">
    <property type="protein sequence ID" value="OTN93338.1"/>
    <property type="molecule type" value="Genomic_DNA"/>
</dbReference>
<feature type="site" description="Important for substrate specificity" evidence="2">
    <location>
        <position position="142"/>
    </location>
</feature>
<feature type="active site" description="Charge relay system" evidence="1">
    <location>
        <position position="224"/>
    </location>
</feature>
<dbReference type="GO" id="GO:0052689">
    <property type="term" value="F:carboxylic ester hydrolase activity"/>
    <property type="evidence" value="ECO:0007669"/>
    <property type="project" value="InterPro"/>
</dbReference>
<evidence type="ECO:0000256" key="2">
    <source>
        <dbReference type="PIRSR" id="PIRSR017388-3"/>
    </source>
</evidence>
<dbReference type="InterPro" id="IPR051044">
    <property type="entry name" value="MAG_DAG_Lipase"/>
</dbReference>
<feature type="active site" description="Nucleophile" evidence="1">
    <location>
        <position position="96"/>
    </location>
</feature>
<feature type="active site" description="Charge relay system" evidence="1">
    <location>
        <position position="194"/>
    </location>
</feature>
<evidence type="ECO:0000259" key="3">
    <source>
        <dbReference type="Pfam" id="PF12146"/>
    </source>
</evidence>